<dbReference type="STRING" id="7719.ENSCINP00000035340"/>
<dbReference type="Ensembl" id="ENSCINT00000034181.1">
    <property type="protein sequence ID" value="ENSCINP00000035340.1"/>
    <property type="gene ID" value="ENSCING00000021347.1"/>
</dbReference>
<dbReference type="GO" id="GO:0000421">
    <property type="term" value="C:autophagosome membrane"/>
    <property type="evidence" value="ECO:0000318"/>
    <property type="project" value="GO_Central"/>
</dbReference>
<reference evidence="5" key="2">
    <citation type="journal article" date="2008" name="Genome Biol.">
        <title>Improved genome assembly and evidence-based global gene model set for the chordate Ciona intestinalis: new insight into intron and operon populations.</title>
        <authorList>
            <person name="Satou Y."/>
            <person name="Mineta K."/>
            <person name="Ogasawara M."/>
            <person name="Sasakura Y."/>
            <person name="Shoguchi E."/>
            <person name="Ueno K."/>
            <person name="Yamada L."/>
            <person name="Matsumoto J."/>
            <person name="Wasserscheid J."/>
            <person name="Dewar K."/>
            <person name="Wiley G.B."/>
            <person name="Macmil S.L."/>
            <person name="Roe B.A."/>
            <person name="Zeller R.W."/>
            <person name="Hastings K.E."/>
            <person name="Lemaire P."/>
            <person name="Lindquist E."/>
            <person name="Endo T."/>
            <person name="Hotta K."/>
            <person name="Inaba K."/>
        </authorList>
    </citation>
    <scope>NUCLEOTIDE SEQUENCE [LARGE SCALE GENOMIC DNA]</scope>
    <source>
        <strain evidence="5">wild type</strain>
    </source>
</reference>
<evidence type="ECO:0000313" key="6">
    <source>
        <dbReference type="Proteomes" id="UP000008144"/>
    </source>
</evidence>
<keyword evidence="2 4" id="KW-0833">Ubl conjugation pathway</keyword>
<dbReference type="GO" id="GO:0034045">
    <property type="term" value="C:phagophore assembly site membrane"/>
    <property type="evidence" value="ECO:0000318"/>
    <property type="project" value="GO_Central"/>
</dbReference>
<proteinExistence type="inferred from homology"/>
<keyword evidence="6" id="KW-1185">Reference proteome</keyword>
<dbReference type="InterPro" id="IPR029071">
    <property type="entry name" value="Ubiquitin-like_domsf"/>
</dbReference>
<accession>H2Y0A6</accession>
<dbReference type="GO" id="GO:0034727">
    <property type="term" value="P:piecemeal microautophagy of the nucleus"/>
    <property type="evidence" value="ECO:0000318"/>
    <property type="project" value="GO_Central"/>
</dbReference>
<dbReference type="InParanoid" id="H2Y0A6"/>
<evidence type="ECO:0000256" key="2">
    <source>
        <dbReference type="ARBA" id="ARBA00022786"/>
    </source>
</evidence>
<dbReference type="Gene3D" id="3.10.20.90">
    <property type="entry name" value="Phosphatidylinositol 3-kinase Catalytic Subunit, Chain A, domain 1"/>
    <property type="match status" value="1"/>
</dbReference>
<dbReference type="GO" id="GO:0000045">
    <property type="term" value="P:autophagosome assembly"/>
    <property type="evidence" value="ECO:0000318"/>
    <property type="project" value="GO_Central"/>
</dbReference>
<dbReference type="FunCoup" id="H2Y0A6">
    <property type="interactions" value="199"/>
</dbReference>
<dbReference type="HOGENOM" id="CLU_106795_3_1_1"/>
<keyword evidence="3 4" id="KW-0072">Autophagy</keyword>
<organism evidence="5 6">
    <name type="scientific">Ciona intestinalis</name>
    <name type="common">Transparent sea squirt</name>
    <name type="synonym">Ascidia intestinalis</name>
    <dbReference type="NCBI Taxonomy" id="7719"/>
    <lineage>
        <taxon>Eukaryota</taxon>
        <taxon>Metazoa</taxon>
        <taxon>Chordata</taxon>
        <taxon>Tunicata</taxon>
        <taxon>Ascidiacea</taxon>
        <taxon>Phlebobranchia</taxon>
        <taxon>Cionidae</taxon>
        <taxon>Ciona</taxon>
    </lineage>
</organism>
<dbReference type="InterPro" id="IPR007242">
    <property type="entry name" value="Atg12"/>
</dbReference>
<dbReference type="GO" id="GO:0097352">
    <property type="term" value="P:autophagosome maturation"/>
    <property type="evidence" value="ECO:0000318"/>
    <property type="project" value="GO_Central"/>
</dbReference>
<dbReference type="GO" id="GO:0034274">
    <property type="term" value="C:Atg12-Atg5-Atg16 complex"/>
    <property type="evidence" value="ECO:0000318"/>
    <property type="project" value="GO_Central"/>
</dbReference>
<dbReference type="SUPFAM" id="SSF54236">
    <property type="entry name" value="Ubiquitin-like"/>
    <property type="match status" value="1"/>
</dbReference>
<dbReference type="FunFam" id="3.10.20.90:FF:000150">
    <property type="entry name" value="Ubiquitin-like protein ATG12"/>
    <property type="match status" value="1"/>
</dbReference>
<reference evidence="5" key="3">
    <citation type="submission" date="2025-08" db="UniProtKB">
        <authorList>
            <consortium name="Ensembl"/>
        </authorList>
    </citation>
    <scope>IDENTIFICATION</scope>
</reference>
<reference evidence="6" key="1">
    <citation type="journal article" date="2002" name="Science">
        <title>The draft genome of Ciona intestinalis: insights into chordate and vertebrate origins.</title>
        <authorList>
            <person name="Dehal P."/>
            <person name="Satou Y."/>
            <person name="Campbell R.K."/>
            <person name="Chapman J."/>
            <person name="Degnan B."/>
            <person name="De Tomaso A."/>
            <person name="Davidson B."/>
            <person name="Di Gregorio A."/>
            <person name="Gelpke M."/>
            <person name="Goodstein D.M."/>
            <person name="Harafuji N."/>
            <person name="Hastings K.E."/>
            <person name="Ho I."/>
            <person name="Hotta K."/>
            <person name="Huang W."/>
            <person name="Kawashima T."/>
            <person name="Lemaire P."/>
            <person name="Martinez D."/>
            <person name="Meinertzhagen I.A."/>
            <person name="Necula S."/>
            <person name="Nonaka M."/>
            <person name="Putnam N."/>
            <person name="Rash S."/>
            <person name="Saiga H."/>
            <person name="Satake M."/>
            <person name="Terry A."/>
            <person name="Yamada L."/>
            <person name="Wang H.G."/>
            <person name="Awazu S."/>
            <person name="Azumi K."/>
            <person name="Boore J."/>
            <person name="Branno M."/>
            <person name="Chin-Bow S."/>
            <person name="DeSantis R."/>
            <person name="Doyle S."/>
            <person name="Francino P."/>
            <person name="Keys D.N."/>
            <person name="Haga S."/>
            <person name="Hayashi H."/>
            <person name="Hino K."/>
            <person name="Imai K.S."/>
            <person name="Inaba K."/>
            <person name="Kano S."/>
            <person name="Kobayashi K."/>
            <person name="Kobayashi M."/>
            <person name="Lee B.I."/>
            <person name="Makabe K.W."/>
            <person name="Manohar C."/>
            <person name="Matassi G."/>
            <person name="Medina M."/>
            <person name="Mochizuki Y."/>
            <person name="Mount S."/>
            <person name="Morishita T."/>
            <person name="Miura S."/>
            <person name="Nakayama A."/>
            <person name="Nishizaka S."/>
            <person name="Nomoto H."/>
            <person name="Ohta F."/>
            <person name="Oishi K."/>
            <person name="Rigoutsos I."/>
            <person name="Sano M."/>
            <person name="Sasaki A."/>
            <person name="Sasakura Y."/>
            <person name="Shoguchi E."/>
            <person name="Shin-i T."/>
            <person name="Spagnuolo A."/>
            <person name="Stainier D."/>
            <person name="Suzuki M.M."/>
            <person name="Tassy O."/>
            <person name="Takatori N."/>
            <person name="Tokuoka M."/>
            <person name="Yagi K."/>
            <person name="Yoshizaki F."/>
            <person name="Wada S."/>
            <person name="Zhang C."/>
            <person name="Hyatt P.D."/>
            <person name="Larimer F."/>
            <person name="Detter C."/>
            <person name="Doggett N."/>
            <person name="Glavina T."/>
            <person name="Hawkins T."/>
            <person name="Richardson P."/>
            <person name="Lucas S."/>
            <person name="Kohara Y."/>
            <person name="Levine M."/>
            <person name="Satoh N."/>
            <person name="Rokhsar D.S."/>
        </authorList>
    </citation>
    <scope>NUCLEOTIDE SEQUENCE [LARGE SCALE GENOMIC DNA]</scope>
</reference>
<gene>
    <name evidence="5" type="primary">LOC101242365</name>
</gene>
<dbReference type="PANTHER" id="PTHR13385">
    <property type="entry name" value="AUTOPHAGY PROTEIN 12"/>
    <property type="match status" value="1"/>
</dbReference>
<dbReference type="Pfam" id="PF04110">
    <property type="entry name" value="APG12"/>
    <property type="match status" value="1"/>
</dbReference>
<protein>
    <recommendedName>
        <fullName evidence="4">Ubiquitin-like protein ATG12</fullName>
    </recommendedName>
</protein>
<comment type="function">
    <text evidence="4">Ubiquitin-like protein involved in autophagic vesicle formation.</text>
</comment>
<sequence>EDAKTEDDRPTKVDVLLRPAGDAPILKKKKWQVDSAKTVEWVVGFLRKLLKCEDSDSLFLYVNQAFAPSPDRDIGSLYECFGSDEKLVLHYAKTQAWG</sequence>
<dbReference type="CDD" id="cd01612">
    <property type="entry name" value="Ubl_ATG12"/>
    <property type="match status" value="1"/>
</dbReference>
<evidence type="ECO:0000256" key="3">
    <source>
        <dbReference type="ARBA" id="ARBA00023006"/>
    </source>
</evidence>
<dbReference type="GO" id="GO:0061723">
    <property type="term" value="P:glycophagy"/>
    <property type="evidence" value="ECO:0000318"/>
    <property type="project" value="GO_Central"/>
</dbReference>
<name>H2Y0A6_CIOIN</name>
<dbReference type="OMA" id="YAKTHAW"/>
<dbReference type="EMBL" id="EAAA01001319">
    <property type="status" value="NOT_ANNOTATED_CDS"/>
    <property type="molecule type" value="Genomic_DNA"/>
</dbReference>
<comment type="subunit">
    <text evidence="4">Forms a conjugate with ATG5.</text>
</comment>
<reference evidence="5" key="4">
    <citation type="submission" date="2025-09" db="UniProtKB">
        <authorList>
            <consortium name="Ensembl"/>
        </authorList>
    </citation>
    <scope>IDENTIFICATION</scope>
</reference>
<evidence type="ECO:0000256" key="1">
    <source>
        <dbReference type="ARBA" id="ARBA00022499"/>
    </source>
</evidence>
<dbReference type="GO" id="GO:0031386">
    <property type="term" value="F:protein tag activity"/>
    <property type="evidence" value="ECO:0000318"/>
    <property type="project" value="GO_Central"/>
</dbReference>
<comment type="similarity">
    <text evidence="4">Belongs to the ATG12 family.</text>
</comment>
<evidence type="ECO:0000256" key="4">
    <source>
        <dbReference type="RuleBase" id="RU361201"/>
    </source>
</evidence>
<keyword evidence="1 4" id="KW-1017">Isopeptide bond</keyword>
<evidence type="ECO:0000313" key="5">
    <source>
        <dbReference type="Ensembl" id="ENSCINP00000035340.1"/>
    </source>
</evidence>
<dbReference type="PANTHER" id="PTHR13385:SF0">
    <property type="entry name" value="UBIQUITIN-LIKE PROTEIN ATG12"/>
    <property type="match status" value="1"/>
</dbReference>
<dbReference type="GeneTree" id="ENSGT00390000016654"/>
<dbReference type="AlphaFoldDB" id="H2Y0A6"/>
<dbReference type="Proteomes" id="UP000008144">
    <property type="component" value="Chromosome 14"/>
</dbReference>
<dbReference type="GO" id="GO:0000422">
    <property type="term" value="P:autophagy of mitochondrion"/>
    <property type="evidence" value="ECO:0000318"/>
    <property type="project" value="GO_Central"/>
</dbReference>